<gene>
    <name evidence="1" type="ORF">LGQ90_03210</name>
</gene>
<keyword evidence="2" id="KW-1185">Reference proteome</keyword>
<dbReference type="RefSeq" id="WP_229338048.1">
    <property type="nucleotide sequence ID" value="NZ_JAJBZG010000001.1"/>
</dbReference>
<comment type="caution">
    <text evidence="1">The sequence shown here is derived from an EMBL/GenBank/DDBJ whole genome shotgun (WGS) entry which is preliminary data.</text>
</comment>
<protein>
    <submittedName>
        <fullName evidence="1">Uncharacterized protein</fullName>
    </submittedName>
</protein>
<accession>A0A9X1LH71</accession>
<reference evidence="1" key="1">
    <citation type="submission" date="2021-10" db="EMBL/GenBank/DDBJ databases">
        <title>Gramella sp. ASW11-100T, isolated from marine sediment.</title>
        <authorList>
            <person name="Xia C."/>
        </authorList>
    </citation>
    <scope>NUCLEOTIDE SEQUENCE</scope>
    <source>
        <strain evidence="1">ASW11-100</strain>
    </source>
</reference>
<dbReference type="Proteomes" id="UP001139414">
    <property type="component" value="Unassembled WGS sequence"/>
</dbReference>
<dbReference type="EMBL" id="JAJBZG010000001">
    <property type="protein sequence ID" value="MCB7480264.1"/>
    <property type="molecule type" value="Genomic_DNA"/>
</dbReference>
<evidence type="ECO:0000313" key="1">
    <source>
        <dbReference type="EMBL" id="MCB7480264.1"/>
    </source>
</evidence>
<organism evidence="1 2">
    <name type="scientific">Christiangramia sediminis</name>
    <dbReference type="NCBI Taxonomy" id="2881336"/>
    <lineage>
        <taxon>Bacteria</taxon>
        <taxon>Pseudomonadati</taxon>
        <taxon>Bacteroidota</taxon>
        <taxon>Flavobacteriia</taxon>
        <taxon>Flavobacteriales</taxon>
        <taxon>Flavobacteriaceae</taxon>
        <taxon>Christiangramia</taxon>
    </lineage>
</organism>
<sequence length="75" mass="9181">MKLIKISKSKNIYEIKTLISYKLLGKRLISIERSFVKKENEDDWYEKQKGLKASEVKRLKLERWLRDHQKFIEKL</sequence>
<name>A0A9X1LH71_9FLAO</name>
<dbReference type="AlphaFoldDB" id="A0A9X1LH71"/>
<proteinExistence type="predicted"/>
<evidence type="ECO:0000313" key="2">
    <source>
        <dbReference type="Proteomes" id="UP001139414"/>
    </source>
</evidence>